<proteinExistence type="inferred from homology"/>
<dbReference type="Proteomes" id="UP001501352">
    <property type="component" value="Unassembled WGS sequence"/>
</dbReference>
<comment type="caution">
    <text evidence="7">The sequence shown here is derived from an EMBL/GenBank/DDBJ whole genome shotgun (WGS) entry which is preliminary data.</text>
</comment>
<dbReference type="PANTHER" id="PTHR30238:SF4">
    <property type="entry name" value="SLL1022 PROTEIN"/>
    <property type="match status" value="1"/>
</dbReference>
<keyword evidence="5 6" id="KW-0472">Membrane</keyword>
<evidence type="ECO:0000313" key="7">
    <source>
        <dbReference type="EMBL" id="GAA0615975.1"/>
    </source>
</evidence>
<comment type="subcellular location">
    <subcellularLocation>
        <location evidence="1">Membrane</location>
        <topology evidence="1">Multi-pass membrane protein</topology>
    </subcellularLocation>
</comment>
<evidence type="ECO:0000256" key="2">
    <source>
        <dbReference type="ARBA" id="ARBA00007511"/>
    </source>
</evidence>
<dbReference type="PANTHER" id="PTHR30238">
    <property type="entry name" value="MEMBRANE BOUND PREDICTED REDOX MODULATOR"/>
    <property type="match status" value="1"/>
</dbReference>
<evidence type="ECO:0000313" key="8">
    <source>
        <dbReference type="Proteomes" id="UP001501352"/>
    </source>
</evidence>
<organism evidence="7 8">
    <name type="scientific">Brevundimonas kwangchunensis</name>
    <dbReference type="NCBI Taxonomy" id="322163"/>
    <lineage>
        <taxon>Bacteria</taxon>
        <taxon>Pseudomonadati</taxon>
        <taxon>Pseudomonadota</taxon>
        <taxon>Alphaproteobacteria</taxon>
        <taxon>Caulobacterales</taxon>
        <taxon>Caulobacteraceae</taxon>
        <taxon>Brevundimonas</taxon>
    </lineage>
</organism>
<accession>A0ABN1GPT3</accession>
<feature type="transmembrane region" description="Helical" evidence="6">
    <location>
        <begin position="151"/>
        <end position="172"/>
    </location>
</feature>
<dbReference type="Gene3D" id="1.20.1250.20">
    <property type="entry name" value="MFS general substrate transporter like domains"/>
    <property type="match status" value="1"/>
</dbReference>
<reference evidence="7 8" key="1">
    <citation type="journal article" date="2019" name="Int. J. Syst. Evol. Microbiol.">
        <title>The Global Catalogue of Microorganisms (GCM) 10K type strain sequencing project: providing services to taxonomists for standard genome sequencing and annotation.</title>
        <authorList>
            <consortium name="The Broad Institute Genomics Platform"/>
            <consortium name="The Broad Institute Genome Sequencing Center for Infectious Disease"/>
            <person name="Wu L."/>
            <person name="Ma J."/>
        </authorList>
    </citation>
    <scope>NUCLEOTIDE SEQUENCE [LARGE SCALE GENOMIC DNA]</scope>
    <source>
        <strain evidence="7 8">JCM 12928</strain>
    </source>
</reference>
<dbReference type="InterPro" id="IPR036259">
    <property type="entry name" value="MFS_trans_sf"/>
</dbReference>
<protein>
    <submittedName>
        <fullName evidence="7">TerC family protein</fullName>
    </submittedName>
</protein>
<keyword evidence="4 6" id="KW-1133">Transmembrane helix</keyword>
<dbReference type="InterPro" id="IPR005496">
    <property type="entry name" value="Integral_membrane_TerC"/>
</dbReference>
<dbReference type="RefSeq" id="WP_343790992.1">
    <property type="nucleotide sequence ID" value="NZ_BAAAGA010000001.1"/>
</dbReference>
<feature type="transmembrane region" description="Helical" evidence="6">
    <location>
        <begin position="215"/>
        <end position="237"/>
    </location>
</feature>
<dbReference type="SUPFAM" id="SSF103473">
    <property type="entry name" value="MFS general substrate transporter"/>
    <property type="match status" value="1"/>
</dbReference>
<keyword evidence="3 6" id="KW-0812">Transmembrane</keyword>
<keyword evidence="8" id="KW-1185">Reference proteome</keyword>
<feature type="transmembrane region" description="Helical" evidence="6">
    <location>
        <begin position="243"/>
        <end position="261"/>
    </location>
</feature>
<feature type="transmembrane region" description="Helical" evidence="6">
    <location>
        <begin position="12"/>
        <end position="38"/>
    </location>
</feature>
<sequence length="290" mass="31317">MFDFTPLLNDPTAWAALITLVVMEVVLGIDNLIFISILSNKLPPEHRQRTRRIGIGLALIMRLGLLATIGWIVGLTAPVFNLGFHGALLDPACIETAANHCARNFDTAFSWRDLILIAGGLFLLWKATKEIHHATDTTPSHALLEKDKKDVVINNVGSAIFQIIILDLVFSIDSILTAVGMTDHVVVMMIAVVFAVLVMLLAADPLAEFIDKNPTVVMLALGFLLMIGAVLIADGFGVHVPKGYIYAAMAFSAMVEGLNMVSRNASAKKRAAEEAHQAQLNKAETAEPGV</sequence>
<evidence type="ECO:0000256" key="3">
    <source>
        <dbReference type="ARBA" id="ARBA00022692"/>
    </source>
</evidence>
<feature type="transmembrane region" description="Helical" evidence="6">
    <location>
        <begin position="109"/>
        <end position="125"/>
    </location>
</feature>
<feature type="transmembrane region" description="Helical" evidence="6">
    <location>
        <begin position="59"/>
        <end position="80"/>
    </location>
</feature>
<comment type="similarity">
    <text evidence="2">Belongs to the TerC family.</text>
</comment>
<evidence type="ECO:0000256" key="1">
    <source>
        <dbReference type="ARBA" id="ARBA00004141"/>
    </source>
</evidence>
<name>A0ABN1GPT3_9CAUL</name>
<feature type="transmembrane region" description="Helical" evidence="6">
    <location>
        <begin position="184"/>
        <end position="203"/>
    </location>
</feature>
<gene>
    <name evidence="7" type="ORF">GCM10009422_08890</name>
</gene>
<evidence type="ECO:0000256" key="4">
    <source>
        <dbReference type="ARBA" id="ARBA00022989"/>
    </source>
</evidence>
<evidence type="ECO:0000256" key="6">
    <source>
        <dbReference type="SAM" id="Phobius"/>
    </source>
</evidence>
<dbReference type="Pfam" id="PF03741">
    <property type="entry name" value="TerC"/>
    <property type="match status" value="1"/>
</dbReference>
<dbReference type="EMBL" id="BAAAGA010000001">
    <property type="protein sequence ID" value="GAA0615975.1"/>
    <property type="molecule type" value="Genomic_DNA"/>
</dbReference>
<evidence type="ECO:0000256" key="5">
    <source>
        <dbReference type="ARBA" id="ARBA00023136"/>
    </source>
</evidence>